<dbReference type="PROSITE" id="PS50819">
    <property type="entry name" value="INTEIN_ENDONUCLEASE"/>
    <property type="match status" value="1"/>
</dbReference>
<dbReference type="InterPro" id="IPR027434">
    <property type="entry name" value="Homing_endonucl"/>
</dbReference>
<dbReference type="SUPFAM" id="SSF55608">
    <property type="entry name" value="Homing endonucleases"/>
    <property type="match status" value="1"/>
</dbReference>
<dbReference type="GO" id="GO:0004519">
    <property type="term" value="F:endonuclease activity"/>
    <property type="evidence" value="ECO:0007669"/>
    <property type="project" value="InterPro"/>
</dbReference>
<organism evidence="2 3">
    <name type="scientific">Candidatus Vogelbacteria bacterium CG10_big_fil_rev_8_21_14_0_10_45_14</name>
    <dbReference type="NCBI Taxonomy" id="1975042"/>
    <lineage>
        <taxon>Bacteria</taxon>
        <taxon>Candidatus Vogeliibacteriota</taxon>
    </lineage>
</organism>
<accession>A0A2H0RJI9</accession>
<dbReference type="InterPro" id="IPR039518">
    <property type="entry name" value="WhiA_LAGLIDADG_dom"/>
</dbReference>
<evidence type="ECO:0000313" key="2">
    <source>
        <dbReference type="EMBL" id="PIR46709.1"/>
    </source>
</evidence>
<dbReference type="GO" id="GO:0016539">
    <property type="term" value="P:intein-mediated protein splicing"/>
    <property type="evidence" value="ECO:0007669"/>
    <property type="project" value="InterPro"/>
</dbReference>
<dbReference type="Pfam" id="PF14527">
    <property type="entry name" value="LAGLIDADG_WhiA"/>
    <property type="match status" value="1"/>
</dbReference>
<feature type="domain" description="DOD-type homing endonuclease" evidence="1">
    <location>
        <begin position="79"/>
        <end position="216"/>
    </location>
</feature>
<reference evidence="2 3" key="1">
    <citation type="submission" date="2017-09" db="EMBL/GenBank/DDBJ databases">
        <title>Depth-based differentiation of microbial function through sediment-hosted aquifers and enrichment of novel symbionts in the deep terrestrial subsurface.</title>
        <authorList>
            <person name="Probst A.J."/>
            <person name="Ladd B."/>
            <person name="Jarett J.K."/>
            <person name="Geller-Mcgrath D.E."/>
            <person name="Sieber C.M."/>
            <person name="Emerson J.B."/>
            <person name="Anantharaman K."/>
            <person name="Thomas B.C."/>
            <person name="Malmstrom R."/>
            <person name="Stieglmeier M."/>
            <person name="Klingl A."/>
            <person name="Woyke T."/>
            <person name="Ryan C.M."/>
            <person name="Banfield J.F."/>
        </authorList>
    </citation>
    <scope>NUCLEOTIDE SEQUENCE [LARGE SCALE GENOMIC DNA]</scope>
    <source>
        <strain evidence="2">CG10_big_fil_rev_8_21_14_0_10_45_14</strain>
    </source>
</reference>
<dbReference type="EMBL" id="PCYL01000030">
    <property type="protein sequence ID" value="PIR46709.1"/>
    <property type="molecule type" value="Genomic_DNA"/>
</dbReference>
<evidence type="ECO:0000313" key="3">
    <source>
        <dbReference type="Proteomes" id="UP000230833"/>
    </source>
</evidence>
<name>A0A2H0RJI9_9BACT</name>
<proteinExistence type="predicted"/>
<gene>
    <name evidence="2" type="ORF">COV07_02835</name>
</gene>
<dbReference type="InterPro" id="IPR004042">
    <property type="entry name" value="Intein_endonuc_central"/>
</dbReference>
<dbReference type="InterPro" id="IPR004860">
    <property type="entry name" value="LAGLIDADG_dom"/>
</dbReference>
<dbReference type="Pfam" id="PF14528">
    <property type="entry name" value="LAGLIDADG_3"/>
    <property type="match status" value="1"/>
</dbReference>
<sequence length="273" mass="32272">MARRWTKEEEAILRKELLGLYVDEKKTIFEIGDILGIRWQTVFDRMRRLGIETDKTRKINFKRRDDIVIPSRSEHLAEFFGIMLGDGHLSYYQVTVTLGTKELEYARYVEQLFHTLFKVPVKLIVNRKGHKVVYFGSRRVVEWLLKEGLVNSKVKSQVGVPAWIYSQKSFMRKFLKGFFDTDGSIYRLRFGLQISFTNYSFPILEGLQKALQALNYKTSKLTGVNVKRLYLTKRDDIKRFFCEIQPANPKHKRRFREFEKQWVGSPVGRGDRL</sequence>
<dbReference type="PRINTS" id="PR00379">
    <property type="entry name" value="INTEIN"/>
</dbReference>
<dbReference type="Gene3D" id="3.10.28.10">
    <property type="entry name" value="Homing endonucleases"/>
    <property type="match status" value="1"/>
</dbReference>
<dbReference type="AlphaFoldDB" id="A0A2H0RJI9"/>
<evidence type="ECO:0000259" key="1">
    <source>
        <dbReference type="PROSITE" id="PS50819"/>
    </source>
</evidence>
<comment type="caution">
    <text evidence="2">The sequence shown here is derived from an EMBL/GenBank/DDBJ whole genome shotgun (WGS) entry which is preliminary data.</text>
</comment>
<dbReference type="Proteomes" id="UP000230833">
    <property type="component" value="Unassembled WGS sequence"/>
</dbReference>
<protein>
    <recommendedName>
        <fullName evidence="1">DOD-type homing endonuclease domain-containing protein</fullName>
    </recommendedName>
</protein>
<dbReference type="InterPro" id="IPR006142">
    <property type="entry name" value="INTEIN"/>
</dbReference>